<feature type="compositionally biased region" description="Low complexity" evidence="2">
    <location>
        <begin position="735"/>
        <end position="767"/>
    </location>
</feature>
<reference evidence="4" key="1">
    <citation type="journal article" date="2015" name="PLoS Genet.">
        <title>Genome Sequence and Transcriptome Analyses of Chrysochromulina tobin: Metabolic Tools for Enhanced Algal Fitness in the Prominent Order Prymnesiales (Haptophyceae).</title>
        <authorList>
            <person name="Hovde B.T."/>
            <person name="Deodato C.R."/>
            <person name="Hunsperger H.M."/>
            <person name="Ryken S.A."/>
            <person name="Yost W."/>
            <person name="Jha R.K."/>
            <person name="Patterson J."/>
            <person name="Monnat R.J. Jr."/>
            <person name="Barlow S.B."/>
            <person name="Starkenburg S.R."/>
            <person name="Cattolico R.A."/>
        </authorList>
    </citation>
    <scope>NUCLEOTIDE SEQUENCE</scope>
    <source>
        <strain evidence="4">CCMP291</strain>
    </source>
</reference>
<name>A0A0M0JDZ9_9EUKA</name>
<evidence type="ECO:0000256" key="1">
    <source>
        <dbReference type="SAM" id="Coils"/>
    </source>
</evidence>
<evidence type="ECO:0000256" key="2">
    <source>
        <dbReference type="SAM" id="MobiDB-lite"/>
    </source>
</evidence>
<feature type="compositionally biased region" description="Low complexity" evidence="2">
    <location>
        <begin position="666"/>
        <end position="681"/>
    </location>
</feature>
<proteinExistence type="predicted"/>
<feature type="compositionally biased region" description="Acidic residues" evidence="2">
    <location>
        <begin position="790"/>
        <end position="812"/>
    </location>
</feature>
<gene>
    <name evidence="3" type="ORF">Ctob_005534</name>
</gene>
<evidence type="ECO:0000313" key="3">
    <source>
        <dbReference type="EMBL" id="KOO24824.1"/>
    </source>
</evidence>
<dbReference type="EMBL" id="JWZX01003049">
    <property type="protein sequence ID" value="KOO24824.1"/>
    <property type="molecule type" value="Genomic_DNA"/>
</dbReference>
<feature type="region of interest" description="Disordered" evidence="2">
    <location>
        <begin position="195"/>
        <end position="247"/>
    </location>
</feature>
<dbReference type="AlphaFoldDB" id="A0A0M0JDZ9"/>
<sequence>MAALSLTPRETSSGLRKPRAAAPAVGGSPRGAQPPKVGFLPEARGASGGGSSRRRPSSRSHAHDEDETPVPSRDELRNGARVLHERKLQKLAALLQGDQIVDVSAAIRERTKLTLKMAFAKPDTGADLNLAREMELRRQLARIEEMRKTYDVLHAEAVSKEVLKRELELNYATDHLGVATDHEEVIAARRALQHGHHVPAPPPGKPPATGSRRSTPRGAGVSGTSSAPLDGGSSAVGPPASMSYDGSELPQRSLVEIMWEGATPRALEEMKVLVDQANEALAQMQHDCQAYAYVEHRTFEANFKLGGLIDAQRSTMGELAKEEERLLEMQEEANQAMKVALRALAEAKVAHADQQRNYEDIKWQRAQVGADKKKQKEREKLFEAKQKDSLLDAQGELDEEAEEALRKEASEIQQHVVMATLEKEAATAEERRMAVIFQRLRRATHDPESIATPTDLMISMLSASERGEALQAQISDGQELQSLLLDEHHRLKGELQKHMYGITSSTTATVEVEREMAPAIYASESLMATSQFKCGEARKLVLECKQGLGLLVNLALGESATKIVPDAEVGAVLERVEKHVVACLSVITAPPPQPFRRGGRAQTVAERAAEKAEELERAAEAEEQLAYEEAAESAAAEAEAAARAADAAQGKVEAAKANAMRIASQSNGGEDPGSPGSPGSPTQEEVASLDAVMKAEKAARLAREKAAAAEEKAAKAKAAAKQTSAERKADRAKTAKGGASASGPLQPGSPHGSAHGSASDGRAAAADPKQLAEATSLMPSNPNNVRVVTEEEMEESVEQADYEDDEGVDADGTELLLTRRHRRSSGQVHEPGERRRAKRVNKTGAQGAGKPPRKIGSVSLKPPPKLS</sequence>
<feature type="region of interest" description="Disordered" evidence="2">
    <location>
        <begin position="664"/>
        <end position="688"/>
    </location>
</feature>
<protein>
    <submittedName>
        <fullName evidence="3">Uncharacterized protein</fullName>
    </submittedName>
</protein>
<feature type="region of interest" description="Disordered" evidence="2">
    <location>
        <begin position="703"/>
        <end position="867"/>
    </location>
</feature>
<organism evidence="3 4">
    <name type="scientific">Chrysochromulina tobinii</name>
    <dbReference type="NCBI Taxonomy" id="1460289"/>
    <lineage>
        <taxon>Eukaryota</taxon>
        <taxon>Haptista</taxon>
        <taxon>Haptophyta</taxon>
        <taxon>Prymnesiophyceae</taxon>
        <taxon>Prymnesiales</taxon>
        <taxon>Chrysochromulinaceae</taxon>
        <taxon>Chrysochromulina</taxon>
    </lineage>
</organism>
<dbReference type="Proteomes" id="UP000037460">
    <property type="component" value="Unassembled WGS sequence"/>
</dbReference>
<comment type="caution">
    <text evidence="3">The sequence shown here is derived from an EMBL/GenBank/DDBJ whole genome shotgun (WGS) entry which is preliminary data.</text>
</comment>
<feature type="compositionally biased region" description="Basic and acidic residues" evidence="2">
    <location>
        <begin position="703"/>
        <end position="714"/>
    </location>
</feature>
<evidence type="ECO:0000313" key="4">
    <source>
        <dbReference type="Proteomes" id="UP000037460"/>
    </source>
</evidence>
<feature type="region of interest" description="Disordered" evidence="2">
    <location>
        <begin position="1"/>
        <end position="76"/>
    </location>
</feature>
<feature type="compositionally biased region" description="Basic and acidic residues" evidence="2">
    <location>
        <begin position="607"/>
        <end position="618"/>
    </location>
</feature>
<feature type="region of interest" description="Disordered" evidence="2">
    <location>
        <begin position="592"/>
        <end position="618"/>
    </location>
</feature>
<keyword evidence="1" id="KW-0175">Coiled coil</keyword>
<accession>A0A0M0JDZ9</accession>
<keyword evidence="4" id="KW-1185">Reference proteome</keyword>
<feature type="compositionally biased region" description="Basic and acidic residues" evidence="2">
    <location>
        <begin position="724"/>
        <end position="733"/>
    </location>
</feature>
<feature type="coiled-coil region" evidence="1">
    <location>
        <begin position="312"/>
        <end position="347"/>
    </location>
</feature>